<evidence type="ECO:0000256" key="3">
    <source>
        <dbReference type="ARBA" id="ARBA00023136"/>
    </source>
</evidence>
<dbReference type="InterPro" id="IPR050490">
    <property type="entry name" value="Bact_solute-bd_prot1"/>
</dbReference>
<dbReference type="PROSITE" id="PS50206">
    <property type="entry name" value="RHODANESE_3"/>
    <property type="match status" value="1"/>
</dbReference>
<dbReference type="PANTHER" id="PTHR43649:SF33">
    <property type="entry name" value="POLYGALACTURONAN_RHAMNOGALACTURONAN-BINDING PROTEIN YTCQ"/>
    <property type="match status" value="1"/>
</dbReference>
<sequence length="505" mass="55490">MNKKYQKRRLAKAGALLVAIALTVAACGGNDEGNPQSSGNSGDAQGPLQLTMMLPTYSPEQMPANSSVLKMLEEQTGAKLSVSWVPSSSYTDKLSATIASGELPKTFVALEPKASYIVNAARSGMFWEVGPYLKNYTNLSKMSELVLGNVSIDGKVYGLYRERDLARFGLMIRQDWLSDLGVEAPKNVDELYNVLKAFTTGDPDKNGKQDTIGLAVGMQGNNIAGFKDILVYMGGPNEWELQDGKLVPAHMTQAYLDTMKFYKKLYDEKIINQDFATVQDGRSVMYKGQAGLWIDNMLDGKNIEDNIKKVDSNAKINLINRIEGPLGDRTRAGSGYLGMYMIPKTSVKTEAELEQILAYFDKVSEKENQNLMKYGIEGQQYTIESGVYTPSSDAKLRADITDGGQFMILQDEVVNYGTELELLSSKLFQDNATFAVPNPAAPFISNTDIEKGKELSKIIADATVKFIMGAVNEEDWNGAINQWLQSGGSKVIEEMNAEYAKQAGK</sequence>
<reference evidence="9" key="1">
    <citation type="submission" date="2016-10" db="EMBL/GenBank/DDBJ databases">
        <authorList>
            <person name="Varghese N."/>
            <person name="Submissions S."/>
        </authorList>
    </citation>
    <scope>NUCLEOTIDE SEQUENCE [LARGE SCALE GENOMIC DNA]</scope>
    <source>
        <strain evidence="9">CGMCC 1.10223</strain>
    </source>
</reference>
<keyword evidence="4" id="KW-0564">Palmitate</keyword>
<proteinExistence type="predicted"/>
<gene>
    <name evidence="8" type="ORF">SAMN04487969_113113</name>
</gene>
<accession>A0A1I2FTC3</accession>
<keyword evidence="5" id="KW-0449">Lipoprotein</keyword>
<feature type="domain" description="Rhodanese" evidence="7">
    <location>
        <begin position="224"/>
        <end position="248"/>
    </location>
</feature>
<dbReference type="OrthoDB" id="9787283at2"/>
<evidence type="ECO:0000256" key="6">
    <source>
        <dbReference type="SAM" id="SignalP"/>
    </source>
</evidence>
<dbReference type="InterPro" id="IPR006059">
    <property type="entry name" value="SBP"/>
</dbReference>
<dbReference type="Proteomes" id="UP000183410">
    <property type="component" value="Unassembled WGS sequence"/>
</dbReference>
<dbReference type="RefSeq" id="WP_046232854.1">
    <property type="nucleotide sequence ID" value="NZ_FONN01000013.1"/>
</dbReference>
<dbReference type="SUPFAM" id="SSF53850">
    <property type="entry name" value="Periplasmic binding protein-like II"/>
    <property type="match status" value="1"/>
</dbReference>
<dbReference type="Pfam" id="PF01547">
    <property type="entry name" value="SBP_bac_1"/>
    <property type="match status" value="1"/>
</dbReference>
<evidence type="ECO:0000256" key="1">
    <source>
        <dbReference type="ARBA" id="ARBA00022475"/>
    </source>
</evidence>
<evidence type="ECO:0000256" key="4">
    <source>
        <dbReference type="ARBA" id="ARBA00023139"/>
    </source>
</evidence>
<evidence type="ECO:0000256" key="2">
    <source>
        <dbReference type="ARBA" id="ARBA00022729"/>
    </source>
</evidence>
<dbReference type="InterPro" id="IPR001763">
    <property type="entry name" value="Rhodanese-like_dom"/>
</dbReference>
<dbReference type="Gene3D" id="3.40.190.10">
    <property type="entry name" value="Periplasmic binding protein-like II"/>
    <property type="match status" value="2"/>
</dbReference>
<dbReference type="PANTHER" id="PTHR43649">
    <property type="entry name" value="ARABINOSE-BINDING PROTEIN-RELATED"/>
    <property type="match status" value="1"/>
</dbReference>
<feature type="chain" id="PRO_5010293155" evidence="6">
    <location>
        <begin position="27"/>
        <end position="505"/>
    </location>
</feature>
<keyword evidence="2 6" id="KW-0732">Signal</keyword>
<evidence type="ECO:0000256" key="5">
    <source>
        <dbReference type="ARBA" id="ARBA00023288"/>
    </source>
</evidence>
<evidence type="ECO:0000313" key="8">
    <source>
        <dbReference type="EMBL" id="SFF08555.1"/>
    </source>
</evidence>
<dbReference type="PROSITE" id="PS51257">
    <property type="entry name" value="PROKAR_LIPOPROTEIN"/>
    <property type="match status" value="1"/>
</dbReference>
<evidence type="ECO:0000259" key="7">
    <source>
        <dbReference type="PROSITE" id="PS50206"/>
    </source>
</evidence>
<keyword evidence="9" id="KW-1185">Reference proteome</keyword>
<organism evidence="8 9">
    <name type="scientific">Paenibacillus algorifonticola</name>
    <dbReference type="NCBI Taxonomy" id="684063"/>
    <lineage>
        <taxon>Bacteria</taxon>
        <taxon>Bacillati</taxon>
        <taxon>Bacillota</taxon>
        <taxon>Bacilli</taxon>
        <taxon>Bacillales</taxon>
        <taxon>Paenibacillaceae</taxon>
        <taxon>Paenibacillus</taxon>
    </lineage>
</organism>
<name>A0A1I2FTC3_9BACL</name>
<evidence type="ECO:0000313" key="9">
    <source>
        <dbReference type="Proteomes" id="UP000183410"/>
    </source>
</evidence>
<keyword evidence="3" id="KW-0472">Membrane</keyword>
<dbReference type="AlphaFoldDB" id="A0A1I2FTC3"/>
<dbReference type="CDD" id="cd13580">
    <property type="entry name" value="PBP2_AlgQ_like_1"/>
    <property type="match status" value="1"/>
</dbReference>
<dbReference type="EMBL" id="FONN01000013">
    <property type="protein sequence ID" value="SFF08555.1"/>
    <property type="molecule type" value="Genomic_DNA"/>
</dbReference>
<keyword evidence="1" id="KW-1003">Cell membrane</keyword>
<feature type="signal peptide" evidence="6">
    <location>
        <begin position="1"/>
        <end position="26"/>
    </location>
</feature>
<protein>
    <submittedName>
        <fullName evidence="8">Putative aldouronate transport system substrate-binding protein</fullName>
    </submittedName>
</protein>